<keyword evidence="1" id="KW-0812">Transmembrane</keyword>
<name>A0A286M2Y0_GRABC</name>
<dbReference type="EMBL" id="CP000394">
    <property type="protein sequence ID" value="ASV62379.1"/>
    <property type="molecule type" value="Genomic_DNA"/>
</dbReference>
<dbReference type="Proteomes" id="UP000001963">
    <property type="component" value="Chromosome"/>
</dbReference>
<dbReference type="KEGG" id="gbe:GbCGDNIH1_5028"/>
<sequence>MVSVNAAVPPNHPNGLAGACQVPAQHIARVIAAIILIKSLFIFSLMLAKQKSFD</sequence>
<protein>
    <submittedName>
        <fullName evidence="2">Uncharacterized protein</fullName>
    </submittedName>
</protein>
<reference evidence="2 3" key="1">
    <citation type="journal article" date="2007" name="J. Bacteriol.">
        <title>Genome sequence analysis of the emerging human pathogenic acetic acid bacterium Granulibacter bethesdensis.</title>
        <authorList>
            <person name="Greenberg D.E."/>
            <person name="Porcella S.F."/>
            <person name="Zelazny A.M."/>
            <person name="Virtaneva K."/>
            <person name="Sturdevant D.E."/>
            <person name="Kupko J.J.III."/>
            <person name="Barbian K.D."/>
            <person name="Babar A."/>
            <person name="Dorward D.W."/>
            <person name="Holland S.M."/>
        </authorList>
    </citation>
    <scope>NUCLEOTIDE SEQUENCE [LARGE SCALE GENOMIC DNA]</scope>
    <source>
        <strain evidence="3">ATCC BAA-1260 / CGDNIH1</strain>
    </source>
</reference>
<dbReference type="AlphaFoldDB" id="A0A286M2Y0"/>
<keyword evidence="1" id="KW-0472">Membrane</keyword>
<feature type="transmembrane region" description="Helical" evidence="1">
    <location>
        <begin position="27"/>
        <end position="48"/>
    </location>
</feature>
<keyword evidence="3" id="KW-1185">Reference proteome</keyword>
<evidence type="ECO:0000313" key="3">
    <source>
        <dbReference type="Proteomes" id="UP000001963"/>
    </source>
</evidence>
<gene>
    <name evidence="2" type="ordered locus">GbCGDNIH1_5028</name>
</gene>
<organism evidence="2 3">
    <name type="scientific">Granulibacter bethesdensis (strain ATCC BAA-1260 / CGDNIH1)</name>
    <dbReference type="NCBI Taxonomy" id="391165"/>
    <lineage>
        <taxon>Bacteria</taxon>
        <taxon>Pseudomonadati</taxon>
        <taxon>Pseudomonadota</taxon>
        <taxon>Alphaproteobacteria</taxon>
        <taxon>Acetobacterales</taxon>
        <taxon>Acetobacteraceae</taxon>
        <taxon>Granulibacter</taxon>
    </lineage>
</organism>
<proteinExistence type="predicted"/>
<accession>A0A286M2Y0</accession>
<evidence type="ECO:0000256" key="1">
    <source>
        <dbReference type="SAM" id="Phobius"/>
    </source>
</evidence>
<evidence type="ECO:0000313" key="2">
    <source>
        <dbReference type="EMBL" id="ASV62379.1"/>
    </source>
</evidence>
<keyword evidence="1" id="KW-1133">Transmembrane helix</keyword>